<comment type="caution">
    <text evidence="1">The sequence shown here is derived from an EMBL/GenBank/DDBJ whole genome shotgun (WGS) entry which is preliminary data.</text>
</comment>
<dbReference type="AlphaFoldDB" id="A0A2P5HE02"/>
<proteinExistence type="predicted"/>
<protein>
    <submittedName>
        <fullName evidence="1">Uncharacterized protein</fullName>
    </submittedName>
</protein>
<evidence type="ECO:0000313" key="1">
    <source>
        <dbReference type="EMBL" id="POS68486.1"/>
    </source>
</evidence>
<sequence>MGFLQIGFEVNRLAPNPDKPNQELAAPALFRPANLLFGPKNMVSDNKKMMTDEHEAGAAASARAGPWSVQAGTAFSSDHVAMHQLLSAVYIGATIGVIRSVLETALSLSWSSARA</sequence>
<organism evidence="1 2">
    <name type="scientific">Diaporthe helianthi</name>
    <dbReference type="NCBI Taxonomy" id="158607"/>
    <lineage>
        <taxon>Eukaryota</taxon>
        <taxon>Fungi</taxon>
        <taxon>Dikarya</taxon>
        <taxon>Ascomycota</taxon>
        <taxon>Pezizomycotina</taxon>
        <taxon>Sordariomycetes</taxon>
        <taxon>Sordariomycetidae</taxon>
        <taxon>Diaporthales</taxon>
        <taxon>Diaporthaceae</taxon>
        <taxon>Diaporthe</taxon>
    </lineage>
</organism>
<evidence type="ECO:0000313" key="2">
    <source>
        <dbReference type="Proteomes" id="UP000094444"/>
    </source>
</evidence>
<keyword evidence="2" id="KW-1185">Reference proteome</keyword>
<dbReference type="Proteomes" id="UP000094444">
    <property type="component" value="Unassembled WGS sequence"/>
</dbReference>
<reference evidence="1" key="1">
    <citation type="submission" date="2017-09" db="EMBL/GenBank/DDBJ databases">
        <title>Polyketide synthases of a Diaporthe helianthi virulent isolate.</title>
        <authorList>
            <person name="Baroncelli R."/>
        </authorList>
    </citation>
    <scope>NUCLEOTIDE SEQUENCE [LARGE SCALE GENOMIC DNA]</scope>
    <source>
        <strain evidence="1">7/96</strain>
    </source>
</reference>
<dbReference type="EMBL" id="MAVT02005365">
    <property type="protein sequence ID" value="POS68486.1"/>
    <property type="molecule type" value="Genomic_DNA"/>
</dbReference>
<accession>A0A2P5HE02</accession>
<dbReference type="OrthoDB" id="10395437at2759"/>
<gene>
    <name evidence="1" type="ORF">DHEL01_v213120</name>
</gene>
<dbReference type="InParanoid" id="A0A2P5HE02"/>
<name>A0A2P5HE02_DIAHE</name>